<evidence type="ECO:0000313" key="5">
    <source>
        <dbReference type="Proteomes" id="UP001601992"/>
    </source>
</evidence>
<proteinExistence type="predicted"/>
<dbReference type="RefSeq" id="WP_051193369.1">
    <property type="nucleotide sequence ID" value="NZ_JBIAQY010000002.1"/>
</dbReference>
<evidence type="ECO:0000259" key="3">
    <source>
        <dbReference type="Pfam" id="PF13359"/>
    </source>
</evidence>
<gene>
    <name evidence="4" type="ORF">ACFYXQ_06710</name>
</gene>
<keyword evidence="5" id="KW-1185">Reference proteome</keyword>
<organism evidence="4 5">
    <name type="scientific">Nocardia jiangxiensis</name>
    <dbReference type="NCBI Taxonomy" id="282685"/>
    <lineage>
        <taxon>Bacteria</taxon>
        <taxon>Bacillati</taxon>
        <taxon>Actinomycetota</taxon>
        <taxon>Actinomycetes</taxon>
        <taxon>Mycobacteriales</taxon>
        <taxon>Nocardiaceae</taxon>
        <taxon>Nocardia</taxon>
    </lineage>
</organism>
<dbReference type="EMBL" id="JBIAQY010000002">
    <property type="protein sequence ID" value="MFF3567458.1"/>
    <property type="molecule type" value="Genomic_DNA"/>
</dbReference>
<dbReference type="InterPro" id="IPR027806">
    <property type="entry name" value="HARBI1_dom"/>
</dbReference>
<comment type="caution">
    <text evidence="4">The sequence shown here is derived from an EMBL/GenBank/DDBJ whole genome shotgun (WGS) entry which is preliminary data.</text>
</comment>
<evidence type="ECO:0000256" key="2">
    <source>
        <dbReference type="ARBA" id="ARBA00022723"/>
    </source>
</evidence>
<accession>A0ABW6RVS0</accession>
<protein>
    <submittedName>
        <fullName evidence="4">Transposase family protein</fullName>
    </submittedName>
</protein>
<sequence>MNVQVACDLHGNLVWISDPIDGNHHDSFCLTRSGVLDGLESGLSPADKGYLGSGMITPFRKPPGGKLLDSQKEFNTAINKIRWTSTKVLLNKRP</sequence>
<dbReference type="Proteomes" id="UP001601992">
    <property type="component" value="Unassembled WGS sequence"/>
</dbReference>
<comment type="cofactor">
    <cofactor evidence="1">
        <name>a divalent metal cation</name>
        <dbReference type="ChEBI" id="CHEBI:60240"/>
    </cofactor>
</comment>
<keyword evidence="2" id="KW-0479">Metal-binding</keyword>
<evidence type="ECO:0000313" key="4">
    <source>
        <dbReference type="EMBL" id="MFF3567458.1"/>
    </source>
</evidence>
<evidence type="ECO:0000256" key="1">
    <source>
        <dbReference type="ARBA" id="ARBA00001968"/>
    </source>
</evidence>
<reference evidence="4 5" key="1">
    <citation type="submission" date="2024-10" db="EMBL/GenBank/DDBJ databases">
        <title>The Natural Products Discovery Center: Release of the First 8490 Sequenced Strains for Exploring Actinobacteria Biosynthetic Diversity.</title>
        <authorList>
            <person name="Kalkreuter E."/>
            <person name="Kautsar S.A."/>
            <person name="Yang D."/>
            <person name="Bader C.D."/>
            <person name="Teijaro C.N."/>
            <person name="Fluegel L."/>
            <person name="Davis C.M."/>
            <person name="Simpson J.R."/>
            <person name="Lauterbach L."/>
            <person name="Steele A.D."/>
            <person name="Gui C."/>
            <person name="Meng S."/>
            <person name="Li G."/>
            <person name="Viehrig K."/>
            <person name="Ye F."/>
            <person name="Su P."/>
            <person name="Kiefer A.F."/>
            <person name="Nichols A."/>
            <person name="Cepeda A.J."/>
            <person name="Yan W."/>
            <person name="Fan B."/>
            <person name="Jiang Y."/>
            <person name="Adhikari A."/>
            <person name="Zheng C.-J."/>
            <person name="Schuster L."/>
            <person name="Cowan T.M."/>
            <person name="Smanski M.J."/>
            <person name="Chevrette M.G."/>
            <person name="De Carvalho L.P.S."/>
            <person name="Shen B."/>
        </authorList>
    </citation>
    <scope>NUCLEOTIDE SEQUENCE [LARGE SCALE GENOMIC DNA]</scope>
    <source>
        <strain evidence="4 5">NPDC002593</strain>
    </source>
</reference>
<feature type="domain" description="DDE Tnp4" evidence="3">
    <location>
        <begin position="1"/>
        <end position="86"/>
    </location>
</feature>
<name>A0ABW6RVS0_9NOCA</name>
<dbReference type="Pfam" id="PF13359">
    <property type="entry name" value="DDE_Tnp_4"/>
    <property type="match status" value="1"/>
</dbReference>